<dbReference type="EMBL" id="JBHSBW010000016">
    <property type="protein sequence ID" value="MFC4213355.1"/>
    <property type="molecule type" value="Genomic_DNA"/>
</dbReference>
<evidence type="ECO:0000259" key="1">
    <source>
        <dbReference type="PROSITE" id="PS50910"/>
    </source>
</evidence>
<dbReference type="SUPFAM" id="SSF81593">
    <property type="entry name" value="Nucleotidyltransferase substrate binding subunit/domain"/>
    <property type="match status" value="1"/>
</dbReference>
<gene>
    <name evidence="2" type="ORF">ACFOWA_19340</name>
</gene>
<sequence>MRNMEPQIFTAVDHHARYLRTFIGLLISRFKPLQIFSFSKRFVAEEMEGDFIDNSITYKGHYCLLMVTETNTRIDHEVQDYCNGMYEDGTVTIICHGQEAISEALQKNSRFFITVYSTGELIYSYDGISLCNLTKKIDFSNASVKANQHFNHRISLAEGFLTGAKECLFSRQFNVCTFMLHQVVEQCCIGLIRVHLGYRSEVHNLNRLLRLCNSFSDVPYNMFLTGRQTDEDLFDILIKSYSQARYGKTFLVVEIDAQRLFEKISSFVELTKKMCQMKIVGLEKLSEENLDKEVSNE</sequence>
<dbReference type="SMART" id="SM00748">
    <property type="entry name" value="HEPN"/>
    <property type="match status" value="1"/>
</dbReference>
<dbReference type="RefSeq" id="WP_378988489.1">
    <property type="nucleotide sequence ID" value="NZ_JBHSBW010000016.1"/>
</dbReference>
<accession>A0ABV8PFD4</accession>
<comment type="caution">
    <text evidence="2">The sequence shown here is derived from an EMBL/GenBank/DDBJ whole genome shotgun (WGS) entry which is preliminary data.</text>
</comment>
<dbReference type="Gene3D" id="1.20.120.330">
    <property type="entry name" value="Nucleotidyltransferases domain 2"/>
    <property type="match status" value="1"/>
</dbReference>
<feature type="domain" description="HEPN" evidence="1">
    <location>
        <begin position="154"/>
        <end position="274"/>
    </location>
</feature>
<dbReference type="PROSITE" id="PS50910">
    <property type="entry name" value="HEPN"/>
    <property type="match status" value="1"/>
</dbReference>
<protein>
    <submittedName>
        <fullName evidence="2">HEPN domain-containing protein</fullName>
    </submittedName>
</protein>
<name>A0ABV8PFD4_9SPHI</name>
<organism evidence="2 3">
    <name type="scientific">Pedobacter lithocola</name>
    <dbReference type="NCBI Taxonomy" id="1908239"/>
    <lineage>
        <taxon>Bacteria</taxon>
        <taxon>Pseudomonadati</taxon>
        <taxon>Bacteroidota</taxon>
        <taxon>Sphingobacteriia</taxon>
        <taxon>Sphingobacteriales</taxon>
        <taxon>Sphingobacteriaceae</taxon>
        <taxon>Pedobacter</taxon>
    </lineage>
</organism>
<dbReference type="Pfam" id="PF05168">
    <property type="entry name" value="HEPN"/>
    <property type="match status" value="1"/>
</dbReference>
<dbReference type="Proteomes" id="UP001595789">
    <property type="component" value="Unassembled WGS sequence"/>
</dbReference>
<keyword evidence="3" id="KW-1185">Reference proteome</keyword>
<evidence type="ECO:0000313" key="3">
    <source>
        <dbReference type="Proteomes" id="UP001595789"/>
    </source>
</evidence>
<reference evidence="3" key="1">
    <citation type="journal article" date="2019" name="Int. J. Syst. Evol. Microbiol.">
        <title>The Global Catalogue of Microorganisms (GCM) 10K type strain sequencing project: providing services to taxonomists for standard genome sequencing and annotation.</title>
        <authorList>
            <consortium name="The Broad Institute Genomics Platform"/>
            <consortium name="The Broad Institute Genome Sequencing Center for Infectious Disease"/>
            <person name="Wu L."/>
            <person name="Ma J."/>
        </authorList>
    </citation>
    <scope>NUCLEOTIDE SEQUENCE [LARGE SCALE GENOMIC DNA]</scope>
    <source>
        <strain evidence="3">CCM 8691</strain>
    </source>
</reference>
<proteinExistence type="predicted"/>
<dbReference type="InterPro" id="IPR007842">
    <property type="entry name" value="HEPN_dom"/>
</dbReference>
<evidence type="ECO:0000313" key="2">
    <source>
        <dbReference type="EMBL" id="MFC4213355.1"/>
    </source>
</evidence>